<proteinExistence type="predicted"/>
<dbReference type="GO" id="GO:0006310">
    <property type="term" value="P:DNA recombination"/>
    <property type="evidence" value="ECO:0007669"/>
    <property type="project" value="UniProtKB-KW"/>
</dbReference>
<evidence type="ECO:0000256" key="1">
    <source>
        <dbReference type="ARBA" id="ARBA00023172"/>
    </source>
</evidence>
<feature type="non-terminal residue" evidence="2">
    <location>
        <position position="135"/>
    </location>
</feature>
<dbReference type="InterPro" id="IPR013762">
    <property type="entry name" value="Integrase-like_cat_sf"/>
</dbReference>
<evidence type="ECO:0000313" key="3">
    <source>
        <dbReference type="Proteomes" id="UP001163046"/>
    </source>
</evidence>
<dbReference type="AlphaFoldDB" id="A0A9X0D458"/>
<comment type="caution">
    <text evidence="2">The sequence shown here is derived from an EMBL/GenBank/DDBJ whole genome shotgun (WGS) entry which is preliminary data.</text>
</comment>
<accession>A0A9X0D458</accession>
<dbReference type="Gene3D" id="1.10.443.10">
    <property type="entry name" value="Intergrase catalytic core"/>
    <property type="match status" value="1"/>
</dbReference>
<dbReference type="GO" id="GO:0015074">
    <property type="term" value="P:DNA integration"/>
    <property type="evidence" value="ECO:0007669"/>
    <property type="project" value="InterPro"/>
</dbReference>
<dbReference type="Proteomes" id="UP001163046">
    <property type="component" value="Unassembled WGS sequence"/>
</dbReference>
<dbReference type="OrthoDB" id="10512348at2759"/>
<reference evidence="2" key="1">
    <citation type="submission" date="2023-01" db="EMBL/GenBank/DDBJ databases">
        <title>Genome assembly of the deep-sea coral Lophelia pertusa.</title>
        <authorList>
            <person name="Herrera S."/>
            <person name="Cordes E."/>
        </authorList>
    </citation>
    <scope>NUCLEOTIDE SEQUENCE</scope>
    <source>
        <strain evidence="2">USNM1676648</strain>
        <tissue evidence="2">Polyp</tissue>
    </source>
</reference>
<dbReference type="EMBL" id="MU825877">
    <property type="protein sequence ID" value="KAJ7386220.1"/>
    <property type="molecule type" value="Genomic_DNA"/>
</dbReference>
<keyword evidence="1" id="KW-0233">DNA recombination</keyword>
<dbReference type="InterPro" id="IPR011010">
    <property type="entry name" value="DNA_brk_join_enz"/>
</dbReference>
<protein>
    <submittedName>
        <fullName evidence="2">Uncharacterized protein</fullName>
    </submittedName>
</protein>
<dbReference type="GO" id="GO:0003677">
    <property type="term" value="F:DNA binding"/>
    <property type="evidence" value="ECO:0007669"/>
    <property type="project" value="InterPro"/>
</dbReference>
<gene>
    <name evidence="2" type="ORF">OS493_010615</name>
</gene>
<dbReference type="SUPFAM" id="SSF56349">
    <property type="entry name" value="DNA breaking-rejoining enzymes"/>
    <property type="match status" value="1"/>
</dbReference>
<keyword evidence="3" id="KW-1185">Reference proteome</keyword>
<evidence type="ECO:0000313" key="2">
    <source>
        <dbReference type="EMBL" id="KAJ7386220.1"/>
    </source>
</evidence>
<organism evidence="2 3">
    <name type="scientific">Desmophyllum pertusum</name>
    <dbReference type="NCBI Taxonomy" id="174260"/>
    <lineage>
        <taxon>Eukaryota</taxon>
        <taxon>Metazoa</taxon>
        <taxon>Cnidaria</taxon>
        <taxon>Anthozoa</taxon>
        <taxon>Hexacorallia</taxon>
        <taxon>Scleractinia</taxon>
        <taxon>Caryophylliina</taxon>
        <taxon>Caryophylliidae</taxon>
        <taxon>Desmophyllum</taxon>
    </lineage>
</organism>
<sequence>MLEICLARDYIISFLTIKTGNSPGALANATINDFNIVSSDTNTRYRVMLIPDHKCGVAGPAPVTLDAELYKQLDSYLRYIHPQFGPSRENKIFLTNDGKAFENGTLSKRLPEFWARSGVRPDLRVTTTNLKVDCD</sequence>
<name>A0A9X0D458_9CNID</name>